<name>A0A4R5XEU3_9AGAM</name>
<protein>
    <submittedName>
        <fullName evidence="2">Uncharacterized protein</fullName>
    </submittedName>
</protein>
<dbReference type="OrthoDB" id="3230070at2759"/>
<feature type="compositionally biased region" description="Acidic residues" evidence="1">
    <location>
        <begin position="87"/>
        <end position="112"/>
    </location>
</feature>
<evidence type="ECO:0000313" key="3">
    <source>
        <dbReference type="Proteomes" id="UP000294933"/>
    </source>
</evidence>
<feature type="compositionally biased region" description="Basic and acidic residues" evidence="1">
    <location>
        <begin position="113"/>
        <end position="123"/>
    </location>
</feature>
<dbReference type="EMBL" id="ML170156">
    <property type="protein sequence ID" value="TDL29573.1"/>
    <property type="molecule type" value="Genomic_DNA"/>
</dbReference>
<dbReference type="STRING" id="50990.A0A4R5XEU3"/>
<evidence type="ECO:0000313" key="2">
    <source>
        <dbReference type="EMBL" id="TDL29573.1"/>
    </source>
</evidence>
<dbReference type="VEuPathDB" id="FungiDB:BD410DRAFT_780020"/>
<keyword evidence="3" id="KW-1185">Reference proteome</keyword>
<accession>A0A4R5XEU3</accession>
<reference evidence="2 3" key="1">
    <citation type="submission" date="2018-06" db="EMBL/GenBank/DDBJ databases">
        <title>A transcriptomic atlas of mushroom development highlights an independent origin of complex multicellularity.</title>
        <authorList>
            <consortium name="DOE Joint Genome Institute"/>
            <person name="Krizsan K."/>
            <person name="Almasi E."/>
            <person name="Merenyi Z."/>
            <person name="Sahu N."/>
            <person name="Viragh M."/>
            <person name="Koszo T."/>
            <person name="Mondo S."/>
            <person name="Kiss B."/>
            <person name="Balint B."/>
            <person name="Kues U."/>
            <person name="Barry K."/>
            <person name="Hegedus J.C."/>
            <person name="Henrissat B."/>
            <person name="Johnson J."/>
            <person name="Lipzen A."/>
            <person name="Ohm R."/>
            <person name="Nagy I."/>
            <person name="Pangilinan J."/>
            <person name="Yan J."/>
            <person name="Xiong Y."/>
            <person name="Grigoriev I.V."/>
            <person name="Hibbett D.S."/>
            <person name="Nagy L.G."/>
        </authorList>
    </citation>
    <scope>NUCLEOTIDE SEQUENCE [LARGE SCALE GENOMIC DNA]</scope>
    <source>
        <strain evidence="2 3">SZMC22713</strain>
    </source>
</reference>
<dbReference type="Proteomes" id="UP000294933">
    <property type="component" value="Unassembled WGS sequence"/>
</dbReference>
<organism evidence="2 3">
    <name type="scientific">Rickenella mellea</name>
    <dbReference type="NCBI Taxonomy" id="50990"/>
    <lineage>
        <taxon>Eukaryota</taxon>
        <taxon>Fungi</taxon>
        <taxon>Dikarya</taxon>
        <taxon>Basidiomycota</taxon>
        <taxon>Agaricomycotina</taxon>
        <taxon>Agaricomycetes</taxon>
        <taxon>Hymenochaetales</taxon>
        <taxon>Rickenellaceae</taxon>
        <taxon>Rickenella</taxon>
    </lineage>
</organism>
<gene>
    <name evidence="2" type="ORF">BD410DRAFT_780020</name>
</gene>
<evidence type="ECO:0000256" key="1">
    <source>
        <dbReference type="SAM" id="MobiDB-lite"/>
    </source>
</evidence>
<dbReference type="AlphaFoldDB" id="A0A4R5XEU3"/>
<feature type="region of interest" description="Disordered" evidence="1">
    <location>
        <begin position="71"/>
        <end position="132"/>
    </location>
</feature>
<proteinExistence type="predicted"/>
<sequence length="132" mass="15075">MSKGEHSNAEQGTPTPTREHILRECKRYSAHRHILREASRDIHIPTILGTKKGIAALSDFLQDSGAFTKTGYPRAPRKPPEPYIEADIPDEETIENEEEEEEREREVEEEAGEAVRIHDRTRGDDEETENAQ</sequence>